<feature type="transmembrane region" description="Helical" evidence="1">
    <location>
        <begin position="75"/>
        <end position="94"/>
    </location>
</feature>
<keyword evidence="1" id="KW-0472">Membrane</keyword>
<dbReference type="EMBL" id="QFPO01000010">
    <property type="protein sequence ID" value="PZQ13204.1"/>
    <property type="molecule type" value="Genomic_DNA"/>
</dbReference>
<feature type="transmembrane region" description="Helical" evidence="1">
    <location>
        <begin position="33"/>
        <end position="55"/>
    </location>
</feature>
<evidence type="ECO:0000313" key="3">
    <source>
        <dbReference type="Proteomes" id="UP000249046"/>
    </source>
</evidence>
<dbReference type="Proteomes" id="UP000249046">
    <property type="component" value="Unassembled WGS sequence"/>
</dbReference>
<organism evidence="2 3">
    <name type="scientific">Rhodanobacter denitrificans</name>
    <dbReference type="NCBI Taxonomy" id="666685"/>
    <lineage>
        <taxon>Bacteria</taxon>
        <taxon>Pseudomonadati</taxon>
        <taxon>Pseudomonadota</taxon>
        <taxon>Gammaproteobacteria</taxon>
        <taxon>Lysobacterales</taxon>
        <taxon>Rhodanobacteraceae</taxon>
        <taxon>Rhodanobacter</taxon>
    </lineage>
</organism>
<evidence type="ECO:0000313" key="2">
    <source>
        <dbReference type="EMBL" id="PZQ13204.1"/>
    </source>
</evidence>
<evidence type="ECO:0000256" key="1">
    <source>
        <dbReference type="SAM" id="Phobius"/>
    </source>
</evidence>
<proteinExistence type="predicted"/>
<keyword evidence="1" id="KW-1133">Transmembrane helix</keyword>
<dbReference type="AlphaFoldDB" id="A0A2W5KC24"/>
<sequence>MTVPRVLCAVAYLVLIASVTASALAIYSNGHGLLFYFMWIHLAIILLGWSGIASIIKHKLYRADRARDFVARSKALLAVSVLIIGVAAFAARSVDIGLGRMADGTVIHQKGWFERDGKYWMTINDRAPVEISRTQYRRLDGAMFAFFSLIWVIMSCVLAYGWAYIAWSESERLTAAGNAHTR</sequence>
<accession>A0A2W5KC24</accession>
<feature type="transmembrane region" description="Helical" evidence="1">
    <location>
        <begin position="142"/>
        <end position="165"/>
    </location>
</feature>
<keyword evidence="1" id="KW-0812">Transmembrane</keyword>
<name>A0A2W5KC24_9GAMM</name>
<gene>
    <name evidence="2" type="ORF">DI564_11900</name>
</gene>
<comment type="caution">
    <text evidence="2">The sequence shown here is derived from an EMBL/GenBank/DDBJ whole genome shotgun (WGS) entry which is preliminary data.</text>
</comment>
<protein>
    <submittedName>
        <fullName evidence="2">Uncharacterized protein</fullName>
    </submittedName>
</protein>
<reference evidence="2 3" key="1">
    <citation type="submission" date="2017-08" db="EMBL/GenBank/DDBJ databases">
        <title>Infants hospitalized years apart are colonized by the same room-sourced microbial strains.</title>
        <authorList>
            <person name="Brooks B."/>
            <person name="Olm M.R."/>
            <person name="Firek B.A."/>
            <person name="Baker R."/>
            <person name="Thomas B.C."/>
            <person name="Morowitz M.J."/>
            <person name="Banfield J.F."/>
        </authorList>
    </citation>
    <scope>NUCLEOTIDE SEQUENCE [LARGE SCALE GENOMIC DNA]</scope>
    <source>
        <strain evidence="2">S2_005_003_R2_42</strain>
    </source>
</reference>